<dbReference type="CDD" id="cd00200">
    <property type="entry name" value="WD40"/>
    <property type="match status" value="1"/>
</dbReference>
<dbReference type="InterPro" id="IPR036322">
    <property type="entry name" value="WD40_repeat_dom_sf"/>
</dbReference>
<keyword evidence="5 11" id="KW-0853">WD repeat</keyword>
<dbReference type="PROSITE" id="PS00678">
    <property type="entry name" value="WD_REPEATS_1"/>
    <property type="match status" value="2"/>
</dbReference>
<protein>
    <recommendedName>
        <fullName evidence="10">Peroxin-7</fullName>
    </recommendedName>
</protein>
<evidence type="ECO:0000256" key="2">
    <source>
        <dbReference type="ARBA" id="ARBA00004514"/>
    </source>
</evidence>
<sequence length="318" mass="35771">MALVFRTRNRHGYAVKFSPYLSHRLACASSQHYGIAGRGSLYILDVTPRGIALVRQLEWNDGLFDCAWSEHNQDVIVSASGDGSLQLWNVNNPEPIKVFKGHTAEVYGVEWCPGRDGDTFLSASWDNTIKLWDPQRLECPLVSNFSGHQGVIYSALWSPHIPRTFASASGDHTLGIWDISCPDRPQHVIRAHDGEVLTCDWAKYDQNLVISGSVDTFIRGWDIRNTESPVFSFKSHQYAVRRLKCSPHHGNILASCSYDFSVRTWDLRDTSPLQTIEHHSEFVTGLDFNLHQEGQLADCSFDGLVMVYSPPSAIPRIL</sequence>
<comment type="subcellular location">
    <subcellularLocation>
        <location evidence="2">Cytoplasm</location>
        <location evidence="2">Cytosol</location>
    </subcellularLocation>
    <subcellularLocation>
        <location evidence="1">Peroxisome matrix</location>
    </subcellularLocation>
</comment>
<feature type="repeat" description="WD" evidence="11">
    <location>
        <begin position="72"/>
        <end position="98"/>
    </location>
</feature>
<dbReference type="InterPro" id="IPR044536">
    <property type="entry name" value="PEX7"/>
</dbReference>
<evidence type="ECO:0000256" key="9">
    <source>
        <dbReference type="ARBA" id="ARBA00024017"/>
    </source>
</evidence>
<dbReference type="OrthoDB" id="273771at2759"/>
<dbReference type="PRINTS" id="PR00320">
    <property type="entry name" value="GPROTEINBRPT"/>
</dbReference>
<keyword evidence="6" id="KW-0677">Repeat</keyword>
<dbReference type="InterPro" id="IPR001680">
    <property type="entry name" value="WD40_rpt"/>
</dbReference>
<reference evidence="12" key="1">
    <citation type="submission" date="2022-11" db="UniProtKB">
        <authorList>
            <consortium name="EnsemblMetazoa"/>
        </authorList>
    </citation>
    <scope>IDENTIFICATION</scope>
</reference>
<keyword evidence="13" id="KW-1185">Reference proteome</keyword>
<evidence type="ECO:0000256" key="4">
    <source>
        <dbReference type="ARBA" id="ARBA00022490"/>
    </source>
</evidence>
<evidence type="ECO:0000256" key="10">
    <source>
        <dbReference type="ARBA" id="ARBA00032565"/>
    </source>
</evidence>
<keyword evidence="8" id="KW-0576">Peroxisome</keyword>
<dbReference type="InterPro" id="IPR015943">
    <property type="entry name" value="WD40/YVTN_repeat-like_dom_sf"/>
</dbReference>
<dbReference type="PANTHER" id="PTHR46027">
    <property type="entry name" value="PEROXISOMAL TARGETING SIGNAL 2 RECEPTOR"/>
    <property type="match status" value="1"/>
</dbReference>
<feature type="repeat" description="WD" evidence="11">
    <location>
        <begin position="99"/>
        <end position="133"/>
    </location>
</feature>
<keyword evidence="7" id="KW-0653">Protein transport</keyword>
<dbReference type="GO" id="GO:0005829">
    <property type="term" value="C:cytosol"/>
    <property type="evidence" value="ECO:0007669"/>
    <property type="project" value="UniProtKB-SubCell"/>
</dbReference>
<keyword evidence="3" id="KW-0813">Transport</keyword>
<dbReference type="PANTHER" id="PTHR46027:SF1">
    <property type="entry name" value="PEROXISOMAL TARGETING SIGNAL 2 RECEPTOR"/>
    <property type="match status" value="1"/>
</dbReference>
<dbReference type="InterPro" id="IPR020472">
    <property type="entry name" value="WD40_PAC1"/>
</dbReference>
<dbReference type="GeneID" id="110234636"/>
<dbReference type="SUPFAM" id="SSF50978">
    <property type="entry name" value="WD40 repeat-like"/>
    <property type="match status" value="1"/>
</dbReference>
<evidence type="ECO:0000256" key="5">
    <source>
        <dbReference type="ARBA" id="ARBA00022574"/>
    </source>
</evidence>
<keyword evidence="4" id="KW-0963">Cytoplasm</keyword>
<evidence type="ECO:0000313" key="12">
    <source>
        <dbReference type="EnsemblMetazoa" id="XP_020895680.1"/>
    </source>
</evidence>
<dbReference type="KEGG" id="epa:110234636"/>
<dbReference type="Gene3D" id="2.130.10.10">
    <property type="entry name" value="YVTN repeat-like/Quinoprotein amine dehydrogenase"/>
    <property type="match status" value="1"/>
</dbReference>
<dbReference type="RefSeq" id="XP_020895680.1">
    <property type="nucleotide sequence ID" value="XM_021040021.2"/>
</dbReference>
<feature type="repeat" description="WD" evidence="11">
    <location>
        <begin position="233"/>
        <end position="275"/>
    </location>
</feature>
<dbReference type="SMART" id="SM00320">
    <property type="entry name" value="WD40"/>
    <property type="match status" value="6"/>
</dbReference>
<accession>A0A913WXU6</accession>
<feature type="repeat" description="WD" evidence="11">
    <location>
        <begin position="145"/>
        <end position="180"/>
    </location>
</feature>
<dbReference type="AlphaFoldDB" id="A0A913WXU6"/>
<organism evidence="12 13">
    <name type="scientific">Exaiptasia diaphana</name>
    <name type="common">Tropical sea anemone</name>
    <name type="synonym">Aiptasia pulchella</name>
    <dbReference type="NCBI Taxonomy" id="2652724"/>
    <lineage>
        <taxon>Eukaryota</taxon>
        <taxon>Metazoa</taxon>
        <taxon>Cnidaria</taxon>
        <taxon>Anthozoa</taxon>
        <taxon>Hexacorallia</taxon>
        <taxon>Actiniaria</taxon>
        <taxon>Aiptasiidae</taxon>
        <taxon>Exaiptasia</taxon>
    </lineage>
</organism>
<name>A0A913WXU6_EXADI</name>
<dbReference type="Proteomes" id="UP000887567">
    <property type="component" value="Unplaced"/>
</dbReference>
<dbReference type="GO" id="GO:0005782">
    <property type="term" value="C:peroxisomal matrix"/>
    <property type="evidence" value="ECO:0007669"/>
    <property type="project" value="UniProtKB-SubCell"/>
</dbReference>
<evidence type="ECO:0000313" key="13">
    <source>
        <dbReference type="Proteomes" id="UP000887567"/>
    </source>
</evidence>
<proteinExistence type="inferred from homology"/>
<evidence type="ECO:0000256" key="11">
    <source>
        <dbReference type="PROSITE-ProRule" id="PRU00221"/>
    </source>
</evidence>
<dbReference type="OMA" id="FAVHWNL"/>
<dbReference type="PROSITE" id="PS50294">
    <property type="entry name" value="WD_REPEATS_REGION"/>
    <property type="match status" value="3"/>
</dbReference>
<evidence type="ECO:0000256" key="3">
    <source>
        <dbReference type="ARBA" id="ARBA00022448"/>
    </source>
</evidence>
<evidence type="ECO:0000256" key="7">
    <source>
        <dbReference type="ARBA" id="ARBA00022927"/>
    </source>
</evidence>
<feature type="repeat" description="WD" evidence="11">
    <location>
        <begin position="189"/>
        <end position="231"/>
    </location>
</feature>
<evidence type="ECO:0000256" key="6">
    <source>
        <dbReference type="ARBA" id="ARBA00022737"/>
    </source>
</evidence>
<dbReference type="InterPro" id="IPR019775">
    <property type="entry name" value="WD40_repeat_CS"/>
</dbReference>
<evidence type="ECO:0000256" key="1">
    <source>
        <dbReference type="ARBA" id="ARBA00004253"/>
    </source>
</evidence>
<dbReference type="PROSITE" id="PS50082">
    <property type="entry name" value="WD_REPEATS_2"/>
    <property type="match status" value="5"/>
</dbReference>
<evidence type="ECO:0000256" key="8">
    <source>
        <dbReference type="ARBA" id="ARBA00023140"/>
    </source>
</evidence>
<dbReference type="GO" id="GO:0016558">
    <property type="term" value="P:protein import into peroxisome matrix"/>
    <property type="evidence" value="ECO:0007669"/>
    <property type="project" value="InterPro"/>
</dbReference>
<comment type="similarity">
    <text evidence="9">Belongs to the WD repeat peroxin-7 family.</text>
</comment>
<dbReference type="EnsemblMetazoa" id="XM_021040021.2">
    <property type="protein sequence ID" value="XP_020895680.1"/>
    <property type="gene ID" value="LOC110234636"/>
</dbReference>
<dbReference type="GO" id="GO:0005053">
    <property type="term" value="F:peroxisome matrix targeting signal-2 binding"/>
    <property type="evidence" value="ECO:0007669"/>
    <property type="project" value="InterPro"/>
</dbReference>
<dbReference type="Pfam" id="PF00400">
    <property type="entry name" value="WD40"/>
    <property type="match status" value="6"/>
</dbReference>